<accession>A0A928V2F3</accession>
<gene>
    <name evidence="2" type="ORF">C4F51_10065</name>
</gene>
<evidence type="ECO:0000256" key="1">
    <source>
        <dbReference type="SAM" id="Phobius"/>
    </source>
</evidence>
<proteinExistence type="predicted"/>
<comment type="caution">
    <text evidence="2">The sequence shown here is derived from an EMBL/GenBank/DDBJ whole genome shotgun (WGS) entry which is preliminary data.</text>
</comment>
<organism evidence="2 3">
    <name type="scientific">Cellvibrio polysaccharolyticus</name>
    <dbReference type="NCBI Taxonomy" id="2082724"/>
    <lineage>
        <taxon>Bacteria</taxon>
        <taxon>Pseudomonadati</taxon>
        <taxon>Pseudomonadota</taxon>
        <taxon>Gammaproteobacteria</taxon>
        <taxon>Cellvibrionales</taxon>
        <taxon>Cellvibrionaceae</taxon>
        <taxon>Cellvibrio</taxon>
    </lineage>
</organism>
<keyword evidence="1" id="KW-0472">Membrane</keyword>
<sequence length="131" mass="14180">MTLSDNDDTLTGSPLRQVSAVFLLLCLLAITAHFSTGQSVLSVAESRSGNTLTHWNNDLSLAQPGTVWRFSAIEQERSESPKISGVDHLASFPDIDFLSTQQPAWLYPVTTPAFLAATFYPSQAPPSSLLV</sequence>
<dbReference type="EMBL" id="PRDL01000001">
    <property type="protein sequence ID" value="MBE8717535.1"/>
    <property type="molecule type" value="Genomic_DNA"/>
</dbReference>
<keyword evidence="1" id="KW-1133">Transmembrane helix</keyword>
<dbReference type="AlphaFoldDB" id="A0A928V2F3"/>
<dbReference type="Proteomes" id="UP000652567">
    <property type="component" value="Unassembled WGS sequence"/>
</dbReference>
<reference evidence="2" key="1">
    <citation type="submission" date="2018-07" db="EMBL/GenBank/DDBJ databases">
        <title>Genome assembly of strain Ka43.</title>
        <authorList>
            <person name="Kukolya J."/>
            <person name="Nagy I."/>
            <person name="Horvath B."/>
            <person name="Toth A."/>
        </authorList>
    </citation>
    <scope>NUCLEOTIDE SEQUENCE</scope>
    <source>
        <strain evidence="2">KB43</strain>
    </source>
</reference>
<name>A0A928V2F3_9GAMM</name>
<keyword evidence="1" id="KW-0812">Transmembrane</keyword>
<keyword evidence="3" id="KW-1185">Reference proteome</keyword>
<evidence type="ECO:0000313" key="3">
    <source>
        <dbReference type="Proteomes" id="UP000652567"/>
    </source>
</evidence>
<protein>
    <submittedName>
        <fullName evidence="2">Uncharacterized protein</fullName>
    </submittedName>
</protein>
<dbReference type="RefSeq" id="WP_193909439.1">
    <property type="nucleotide sequence ID" value="NZ_PRDL01000001.1"/>
</dbReference>
<feature type="transmembrane region" description="Helical" evidence="1">
    <location>
        <begin position="20"/>
        <end position="44"/>
    </location>
</feature>
<evidence type="ECO:0000313" key="2">
    <source>
        <dbReference type="EMBL" id="MBE8717535.1"/>
    </source>
</evidence>